<dbReference type="EMBL" id="PJZF01000077">
    <property type="protein sequence ID" value="PLR29220.1"/>
    <property type="molecule type" value="Genomic_DNA"/>
</dbReference>
<dbReference type="PANTHER" id="PTHR33215:SF12">
    <property type="entry name" value="TRANSPOSASE INSN FOR INSERTION SEQUENCE ELEMENT IS911A-RELATED"/>
    <property type="match status" value="1"/>
</dbReference>
<dbReference type="GO" id="GO:0006313">
    <property type="term" value="P:DNA transposition"/>
    <property type="evidence" value="ECO:0007669"/>
    <property type="project" value="InterPro"/>
</dbReference>
<dbReference type="RefSeq" id="WP_101818588.1">
    <property type="nucleotide sequence ID" value="NZ_PJZF01000077.1"/>
</dbReference>
<dbReference type="AlphaFoldDB" id="A0A2N5DSQ1"/>
<gene>
    <name evidence="3" type="ORF">CYR55_22915</name>
</gene>
<keyword evidence="2" id="KW-0175">Coiled coil</keyword>
<dbReference type="InterPro" id="IPR009057">
    <property type="entry name" value="Homeodomain-like_sf"/>
</dbReference>
<feature type="coiled-coil region" evidence="2">
    <location>
        <begin position="68"/>
        <end position="95"/>
    </location>
</feature>
<protein>
    <recommendedName>
        <fullName evidence="5">Transposase</fullName>
    </recommendedName>
</protein>
<keyword evidence="4" id="KW-1185">Reference proteome</keyword>
<evidence type="ECO:0008006" key="5">
    <source>
        <dbReference type="Google" id="ProtNLM"/>
    </source>
</evidence>
<dbReference type="Gene3D" id="1.10.10.60">
    <property type="entry name" value="Homeodomain-like"/>
    <property type="match status" value="1"/>
</dbReference>
<dbReference type="Pfam" id="PF01527">
    <property type="entry name" value="HTH_Tnp_1"/>
    <property type="match status" value="1"/>
</dbReference>
<evidence type="ECO:0000256" key="1">
    <source>
        <dbReference type="ARBA" id="ARBA00009964"/>
    </source>
</evidence>
<dbReference type="GO" id="GO:0003677">
    <property type="term" value="F:DNA binding"/>
    <property type="evidence" value="ECO:0007669"/>
    <property type="project" value="InterPro"/>
</dbReference>
<dbReference type="SUPFAM" id="SSF46689">
    <property type="entry name" value="Homeodomain-like"/>
    <property type="match status" value="1"/>
</dbReference>
<proteinExistence type="inferred from homology"/>
<dbReference type="OrthoDB" id="9810995at2"/>
<evidence type="ECO:0000313" key="3">
    <source>
        <dbReference type="EMBL" id="PLR29220.1"/>
    </source>
</evidence>
<dbReference type="InterPro" id="IPR051839">
    <property type="entry name" value="RD_transcriptional_regulator"/>
</dbReference>
<dbReference type="InterPro" id="IPR002514">
    <property type="entry name" value="Transposase_8"/>
</dbReference>
<dbReference type="PANTHER" id="PTHR33215">
    <property type="entry name" value="PROTEIN DISTAL ANTENNA"/>
    <property type="match status" value="1"/>
</dbReference>
<accession>A0A2N5DSQ1</accession>
<dbReference type="Proteomes" id="UP000234240">
    <property type="component" value="Unassembled WGS sequence"/>
</dbReference>
<dbReference type="GO" id="GO:0004803">
    <property type="term" value="F:transposase activity"/>
    <property type="evidence" value="ECO:0007669"/>
    <property type="project" value="InterPro"/>
</dbReference>
<evidence type="ECO:0000313" key="4">
    <source>
        <dbReference type="Proteomes" id="UP000234240"/>
    </source>
</evidence>
<organism evidence="3 4">
    <name type="scientific">Chimaeribacter californicus</name>
    <dbReference type="NCBI Taxonomy" id="2060067"/>
    <lineage>
        <taxon>Bacteria</taxon>
        <taxon>Pseudomonadati</taxon>
        <taxon>Pseudomonadota</taxon>
        <taxon>Gammaproteobacteria</taxon>
        <taxon>Enterobacterales</taxon>
        <taxon>Yersiniaceae</taxon>
        <taxon>Chimaeribacter</taxon>
    </lineage>
</organism>
<comment type="similarity">
    <text evidence="1">Belongs to the transposase 8 family.</text>
</comment>
<reference evidence="3 4" key="1">
    <citation type="submission" date="2017-12" db="EMBL/GenBank/DDBJ databases">
        <title>Characterization of six clinical isolates of Enterochimera gen. nov., a novel genus of the Yersiniaciae family and the three species Enterochimera arupensis sp. nov., Enterochimera coloradensis sp. nov, and Enterochimera californica sp. nov.</title>
        <authorList>
            <person name="Rossi A."/>
            <person name="Fisher M."/>
        </authorList>
    </citation>
    <scope>NUCLEOTIDE SEQUENCE [LARGE SCALE GENOMIC DNA]</scope>
    <source>
        <strain evidence="4">2015-Iso6</strain>
    </source>
</reference>
<sequence>MSGRTFTPEFKRECAELVLDHGYSIAQACETNEVGRTAMRRWVKQLQTERRGGLLPTARPALKPVTPLTPEQQYIRELEERVKRLERDKDILKKATALLMSDSTKP</sequence>
<name>A0A2N5DSQ1_9GAMM</name>
<comment type="caution">
    <text evidence="3">The sequence shown here is derived from an EMBL/GenBank/DDBJ whole genome shotgun (WGS) entry which is preliminary data.</text>
</comment>
<evidence type="ECO:0000256" key="2">
    <source>
        <dbReference type="SAM" id="Coils"/>
    </source>
</evidence>